<dbReference type="InterPro" id="IPR029044">
    <property type="entry name" value="Nucleotide-diphossugar_trans"/>
</dbReference>
<proteinExistence type="predicted"/>
<gene>
    <name evidence="2" type="ORF">C7402_101144</name>
</gene>
<comment type="caution">
    <text evidence="2">The sequence shown here is derived from an EMBL/GenBank/DDBJ whole genome shotgun (WGS) entry which is preliminary data.</text>
</comment>
<reference evidence="2 3" key="1">
    <citation type="submission" date="2018-05" db="EMBL/GenBank/DDBJ databases">
        <title>Genomic Encyclopedia of Type Strains, Phase IV (KMG-V): Genome sequencing to study the core and pangenomes of soil and plant-associated prokaryotes.</title>
        <authorList>
            <person name="Whitman W."/>
        </authorList>
    </citation>
    <scope>NUCLEOTIDE SEQUENCE [LARGE SCALE GENOMIC DNA]</scope>
    <source>
        <strain evidence="2 3">SCZa-39</strain>
    </source>
</reference>
<dbReference type="Pfam" id="PF00535">
    <property type="entry name" value="Glycos_transf_2"/>
    <property type="match status" value="1"/>
</dbReference>
<organism evidence="2 3">
    <name type="scientific">Paraburkholderia unamae</name>
    <dbReference type="NCBI Taxonomy" id="219649"/>
    <lineage>
        <taxon>Bacteria</taxon>
        <taxon>Pseudomonadati</taxon>
        <taxon>Pseudomonadota</taxon>
        <taxon>Betaproteobacteria</taxon>
        <taxon>Burkholderiales</taxon>
        <taxon>Burkholderiaceae</taxon>
        <taxon>Paraburkholderia</taxon>
    </lineage>
</organism>
<dbReference type="SUPFAM" id="SSF53448">
    <property type="entry name" value="Nucleotide-diphospho-sugar transferases"/>
    <property type="match status" value="2"/>
</dbReference>
<dbReference type="EMBL" id="QEOB01000001">
    <property type="protein sequence ID" value="PVX97435.1"/>
    <property type="molecule type" value="Genomic_DNA"/>
</dbReference>
<name>A0ABX5KYG6_9BURK</name>
<dbReference type="Proteomes" id="UP000245712">
    <property type="component" value="Unassembled WGS sequence"/>
</dbReference>
<keyword evidence="2" id="KW-0808">Transferase</keyword>
<evidence type="ECO:0000313" key="3">
    <source>
        <dbReference type="Proteomes" id="UP000245712"/>
    </source>
</evidence>
<dbReference type="InterPro" id="IPR001173">
    <property type="entry name" value="Glyco_trans_2-like"/>
</dbReference>
<dbReference type="RefSeq" id="WP_116609338.1">
    <property type="nucleotide sequence ID" value="NZ_CAJZAT010000223.1"/>
</dbReference>
<feature type="domain" description="Glycosyltransferase 2-like" evidence="1">
    <location>
        <begin position="5"/>
        <end position="118"/>
    </location>
</feature>
<dbReference type="Gene3D" id="3.90.550.10">
    <property type="entry name" value="Spore Coat Polysaccharide Biosynthesis Protein SpsA, Chain A"/>
    <property type="match status" value="2"/>
</dbReference>
<evidence type="ECO:0000259" key="1">
    <source>
        <dbReference type="Pfam" id="PF00535"/>
    </source>
</evidence>
<dbReference type="CDD" id="cd00761">
    <property type="entry name" value="Glyco_tranf_GTA_type"/>
    <property type="match status" value="1"/>
</dbReference>
<accession>A0ABX5KYG6</accession>
<dbReference type="PANTHER" id="PTHR22916">
    <property type="entry name" value="GLYCOSYLTRANSFERASE"/>
    <property type="match status" value="1"/>
</dbReference>
<keyword evidence="3" id="KW-1185">Reference proteome</keyword>
<dbReference type="PANTHER" id="PTHR22916:SF3">
    <property type="entry name" value="UDP-GLCNAC:BETAGAL BETA-1,3-N-ACETYLGLUCOSAMINYLTRANSFERASE-LIKE PROTEIN 1"/>
    <property type="match status" value="1"/>
</dbReference>
<protein>
    <submittedName>
        <fullName evidence="2">Glycosyl transferase family 2</fullName>
    </submittedName>
</protein>
<evidence type="ECO:0000313" key="2">
    <source>
        <dbReference type="EMBL" id="PVX97435.1"/>
    </source>
</evidence>
<sequence length="560" mass="61931">MPTVSILIPAFKPTYLARTLASACAQNYADIEILVGDDTPDASLREIVEGVNDPRIRYFHHGFQDGLRNQEELWARAAGKYVKWLYDDDLLMATSVATLVAALESHPESAMAFHQRVVIDADDKVIDVPAALLQPGATALLDRAFLVENMVVSANNFVGEPSNVMLVRERVDVRAMMKYREHAFIYLTDVTMYLNMAQLGPVVIAGGYHSCFRRHATQNSGVANPWLAAGFFEWEIIVRGEAAAGTIGAASLDKARERLDEVYRFAIEQRGLLGLEPLRQSLDELGRMPPRELPESPRFLDGIAHARAVASAKKRKRVRLVCATRGSQAQFMTETALGRSLRLYGASGREDDVDIRLTINNTQGLPAIYNAAIEAAATDPAILVFIHDDVWLADFFWQARIHGAVDHFDVVGIAGNTRRVPGQPAWHSTTLAFEPDTDHLSGSLGRGRGMPCDEVKLYGPSEQACKLLDGLMLIADSETLLASGVRFDERFAFDFHDLDFCRQAELAGLRMGTWALSVIHEGGRRYGTAAWHEGYNRYLRKYGETAGPDMPLAQLDANEA</sequence>
<dbReference type="GO" id="GO:0016740">
    <property type="term" value="F:transferase activity"/>
    <property type="evidence" value="ECO:0007669"/>
    <property type="project" value="UniProtKB-KW"/>
</dbReference>